<dbReference type="OrthoDB" id="7388589at2"/>
<feature type="transmembrane region" description="Helical" evidence="5">
    <location>
        <begin position="354"/>
        <end position="379"/>
    </location>
</feature>
<dbReference type="RefSeq" id="WP_143777522.1">
    <property type="nucleotide sequence ID" value="NZ_VKKU01000002.1"/>
</dbReference>
<feature type="transmembrane region" description="Helical" evidence="5">
    <location>
        <begin position="264"/>
        <end position="290"/>
    </location>
</feature>
<proteinExistence type="predicted"/>
<keyword evidence="8" id="KW-1185">Reference proteome</keyword>
<name>A0A553WCA0_9SPHN</name>
<comment type="subcellular location">
    <subcellularLocation>
        <location evidence="1">Membrane</location>
        <topology evidence="1">Multi-pass membrane protein</topology>
    </subcellularLocation>
</comment>
<feature type="transmembrane region" description="Helical" evidence="5">
    <location>
        <begin position="184"/>
        <end position="202"/>
    </location>
</feature>
<organism evidence="7 8">
    <name type="scientific">Sphingorhabdus contaminans</name>
    <dbReference type="NCBI Taxonomy" id="1343899"/>
    <lineage>
        <taxon>Bacteria</taxon>
        <taxon>Pseudomonadati</taxon>
        <taxon>Pseudomonadota</taxon>
        <taxon>Alphaproteobacteria</taxon>
        <taxon>Sphingomonadales</taxon>
        <taxon>Sphingomonadaceae</taxon>
        <taxon>Sphingorhabdus</taxon>
    </lineage>
</organism>
<evidence type="ECO:0000313" key="7">
    <source>
        <dbReference type="EMBL" id="TSB02304.1"/>
    </source>
</evidence>
<feature type="transmembrane region" description="Helical" evidence="5">
    <location>
        <begin position="302"/>
        <end position="322"/>
    </location>
</feature>
<keyword evidence="2 5" id="KW-0812">Transmembrane</keyword>
<evidence type="ECO:0000256" key="4">
    <source>
        <dbReference type="ARBA" id="ARBA00023136"/>
    </source>
</evidence>
<evidence type="ECO:0000256" key="2">
    <source>
        <dbReference type="ARBA" id="ARBA00022692"/>
    </source>
</evidence>
<dbReference type="InterPro" id="IPR013525">
    <property type="entry name" value="ABC2_TM"/>
</dbReference>
<comment type="caution">
    <text evidence="7">The sequence shown here is derived from an EMBL/GenBank/DDBJ whole genome shotgun (WGS) entry which is preliminary data.</text>
</comment>
<dbReference type="Pfam" id="PF12698">
    <property type="entry name" value="ABC2_membrane_3"/>
    <property type="match status" value="1"/>
</dbReference>
<evidence type="ECO:0000313" key="8">
    <source>
        <dbReference type="Proteomes" id="UP000320160"/>
    </source>
</evidence>
<dbReference type="EMBL" id="VKKU01000002">
    <property type="protein sequence ID" value="TSB02304.1"/>
    <property type="molecule type" value="Genomic_DNA"/>
</dbReference>
<evidence type="ECO:0000256" key="1">
    <source>
        <dbReference type="ARBA" id="ARBA00004141"/>
    </source>
</evidence>
<feature type="domain" description="ABC-2 type transporter transmembrane" evidence="6">
    <location>
        <begin position="24"/>
        <end position="375"/>
    </location>
</feature>
<dbReference type="GO" id="GO:0016020">
    <property type="term" value="C:membrane"/>
    <property type="evidence" value="ECO:0007669"/>
    <property type="project" value="UniProtKB-SubCell"/>
</dbReference>
<dbReference type="PANTHER" id="PTHR43471:SF3">
    <property type="entry name" value="ABC TRANSPORTER PERMEASE PROTEIN NATB"/>
    <property type="match status" value="1"/>
</dbReference>
<keyword evidence="3 5" id="KW-1133">Transmembrane helix</keyword>
<evidence type="ECO:0000256" key="3">
    <source>
        <dbReference type="ARBA" id="ARBA00022989"/>
    </source>
</evidence>
<dbReference type="AlphaFoldDB" id="A0A553WCA0"/>
<feature type="transmembrane region" description="Helical" evidence="5">
    <location>
        <begin position="20"/>
        <end position="42"/>
    </location>
</feature>
<dbReference type="Proteomes" id="UP000320160">
    <property type="component" value="Unassembled WGS sequence"/>
</dbReference>
<evidence type="ECO:0000259" key="6">
    <source>
        <dbReference type="Pfam" id="PF12698"/>
    </source>
</evidence>
<evidence type="ECO:0000256" key="5">
    <source>
        <dbReference type="SAM" id="Phobius"/>
    </source>
</evidence>
<dbReference type="GO" id="GO:0140359">
    <property type="term" value="F:ABC-type transporter activity"/>
    <property type="evidence" value="ECO:0007669"/>
    <property type="project" value="InterPro"/>
</dbReference>
<reference evidence="7 8" key="1">
    <citation type="submission" date="2019-07" db="EMBL/GenBank/DDBJ databases">
        <authorList>
            <person name="Park M."/>
        </authorList>
    </citation>
    <scope>NUCLEOTIDE SEQUENCE [LARGE SCALE GENOMIC DNA]</scope>
    <source>
        <strain evidence="7 8">KCTC32445</strain>
    </source>
</reference>
<sequence>MKEIFRAALVIARRDFTAIIYSKAFIFFLLGPFFPVLVGIAAGNLGGQIAREAAQPVVGLAMVQPDSEKMMKARETLAVNMGESYFTQMKIVGDPARDGNKDPQDYLKKKEDNLSVVVTGSLEDPTVTGTKRAVERESAAIELLAAYARNPAAMKLPEAKADFVAETANNDKQLRTVTAQGGQILVFFLTMLLAGMVLSNLVEEKSNKIIEILAASIPMESVFLGKLFAMLGMALLGIFVWTAVGGIGLQVAQGIPNFPTPAVGWPIFITLCFTYFIMAYLMLGALFLGIGAMAATVREVQTISMPVTMAQLINFFFASYALTKTGQPVEQFAAIFPFSSPFAMIGRAALEPNLWHHAVAIIGQILFAILLLRLGVVLFKRNVMKSGNAGRIKDAGKRKLFGLITVRG</sequence>
<dbReference type="PANTHER" id="PTHR43471">
    <property type="entry name" value="ABC TRANSPORTER PERMEASE"/>
    <property type="match status" value="1"/>
</dbReference>
<protein>
    <submittedName>
        <fullName evidence="7">ABC transporter permease</fullName>
    </submittedName>
</protein>
<gene>
    <name evidence="7" type="ORF">FOM92_14490</name>
</gene>
<keyword evidence="4 5" id="KW-0472">Membrane</keyword>
<feature type="transmembrane region" description="Helical" evidence="5">
    <location>
        <begin position="223"/>
        <end position="244"/>
    </location>
</feature>
<accession>A0A553WCA0</accession>